<dbReference type="OrthoDB" id="1551495at2"/>
<accession>A0A2U3LX73</accession>
<evidence type="ECO:0000313" key="1">
    <source>
        <dbReference type="EMBL" id="SPF56382.1"/>
    </source>
</evidence>
<proteinExistence type="predicted"/>
<name>A0A2U3LX73_9FIRM</name>
<dbReference type="Pfam" id="PF11535">
    <property type="entry name" value="Calci_bind_CcbP"/>
    <property type="match status" value="1"/>
</dbReference>
<evidence type="ECO:0000313" key="2">
    <source>
        <dbReference type="Proteomes" id="UP000238916"/>
    </source>
</evidence>
<gene>
    <name evidence="1" type="ORF">SBF1_9030002</name>
</gene>
<dbReference type="AlphaFoldDB" id="A0A2U3LX73"/>
<reference evidence="2" key="1">
    <citation type="submission" date="2018-02" db="EMBL/GenBank/DDBJ databases">
        <authorList>
            <person name="Hausmann B."/>
        </authorList>
    </citation>
    <scope>NUCLEOTIDE SEQUENCE [LARGE SCALE GENOMIC DNA]</scope>
    <source>
        <strain evidence="2">Peat soil MAG SbF1</strain>
    </source>
</reference>
<sequence>MFRVIKNDYGKELGLFEFDYLGEHPNLDMVIMNAEIRLYEKGLQIRTGLSSESLFVQWQSIRDISCTKNRQALINMATGESIIKLQKVNKETDIKQFKEILKSTVPEIGIKYMKLEPDNLSSIEIKRSEKLYDEQERRVNQFVKNCGGKNDSEIEDAWCKYLEENLQFPFETEIMDDPGPLKVGNILKVTGIDGDDDLYGIIVPVRKGRKKYWFPLCTLELVDKISRNYQLVDDYNFWFSNR</sequence>
<dbReference type="InterPro" id="IPR020994">
    <property type="entry name" value="Uncharacterised_Ca-bd_CcbP"/>
</dbReference>
<protein>
    <submittedName>
        <fullName evidence="1">Uncharacterized protein</fullName>
    </submittedName>
</protein>
<dbReference type="Proteomes" id="UP000238916">
    <property type="component" value="Unassembled WGS sequence"/>
</dbReference>
<organism evidence="1 2">
    <name type="scientific">Candidatus Desulfosporosinus infrequens</name>
    <dbReference type="NCBI Taxonomy" id="2043169"/>
    <lineage>
        <taxon>Bacteria</taxon>
        <taxon>Bacillati</taxon>
        <taxon>Bacillota</taxon>
        <taxon>Clostridia</taxon>
        <taxon>Eubacteriales</taxon>
        <taxon>Desulfitobacteriaceae</taxon>
        <taxon>Desulfosporosinus</taxon>
    </lineage>
</organism>
<dbReference type="EMBL" id="OMOF01000894">
    <property type="protein sequence ID" value="SPF56382.1"/>
    <property type="molecule type" value="Genomic_DNA"/>
</dbReference>